<name>A0AAN6NLK6_9PEZI</name>
<protein>
    <submittedName>
        <fullName evidence="1">Uncharacterized protein</fullName>
    </submittedName>
</protein>
<accession>A0AAN6NLK6</accession>
<gene>
    <name evidence="1" type="ORF">QBC32DRAFT_247886</name>
</gene>
<dbReference type="AlphaFoldDB" id="A0AAN6NLK6"/>
<reference evidence="1" key="2">
    <citation type="submission" date="2023-06" db="EMBL/GenBank/DDBJ databases">
        <authorList>
            <consortium name="Lawrence Berkeley National Laboratory"/>
            <person name="Mondo S.J."/>
            <person name="Hensen N."/>
            <person name="Bonometti L."/>
            <person name="Westerberg I."/>
            <person name="Brannstrom I.O."/>
            <person name="Guillou S."/>
            <person name="Cros-Aarteil S."/>
            <person name="Calhoun S."/>
            <person name="Haridas S."/>
            <person name="Kuo A."/>
            <person name="Pangilinan J."/>
            <person name="Riley R."/>
            <person name="Labutti K."/>
            <person name="Andreopoulos B."/>
            <person name="Lipzen A."/>
            <person name="Chen C."/>
            <person name="Yanf M."/>
            <person name="Daum C."/>
            <person name="Ng V."/>
            <person name="Clum A."/>
            <person name="Steindorff A."/>
            <person name="Ohm R."/>
            <person name="Martin F."/>
            <person name="Silar P."/>
            <person name="Natvig D."/>
            <person name="Lalanne C."/>
            <person name="Gautier V."/>
            <person name="Ament-Velasquez S.L."/>
            <person name="Kruys A."/>
            <person name="Hutchinson M.I."/>
            <person name="Powell A.J."/>
            <person name="Barry K."/>
            <person name="Miller A.N."/>
            <person name="Grigoriev I.V."/>
            <person name="Debuchy R."/>
            <person name="Gladieux P."/>
            <person name="Thoren M.H."/>
            <person name="Johannesson H."/>
        </authorList>
    </citation>
    <scope>NUCLEOTIDE SEQUENCE</scope>
    <source>
        <strain evidence="1">CBS 626.80</strain>
    </source>
</reference>
<comment type="caution">
    <text evidence="1">The sequence shown here is derived from an EMBL/GenBank/DDBJ whole genome shotgun (WGS) entry which is preliminary data.</text>
</comment>
<dbReference type="Proteomes" id="UP001303222">
    <property type="component" value="Unassembled WGS sequence"/>
</dbReference>
<evidence type="ECO:0000313" key="2">
    <source>
        <dbReference type="Proteomes" id="UP001303222"/>
    </source>
</evidence>
<organism evidence="1 2">
    <name type="scientific">Pseudoneurospora amorphoporcata</name>
    <dbReference type="NCBI Taxonomy" id="241081"/>
    <lineage>
        <taxon>Eukaryota</taxon>
        <taxon>Fungi</taxon>
        <taxon>Dikarya</taxon>
        <taxon>Ascomycota</taxon>
        <taxon>Pezizomycotina</taxon>
        <taxon>Sordariomycetes</taxon>
        <taxon>Sordariomycetidae</taxon>
        <taxon>Sordariales</taxon>
        <taxon>Sordariaceae</taxon>
        <taxon>Pseudoneurospora</taxon>
    </lineage>
</organism>
<evidence type="ECO:0000313" key="1">
    <source>
        <dbReference type="EMBL" id="KAK3947354.1"/>
    </source>
</evidence>
<dbReference type="EMBL" id="MU859366">
    <property type="protein sequence ID" value="KAK3947354.1"/>
    <property type="molecule type" value="Genomic_DNA"/>
</dbReference>
<keyword evidence="2" id="KW-1185">Reference proteome</keyword>
<sequence>MRTRTRIRSGRVMRQRRRRHTQRSFYCCYRQVEGRRQNHLFPMRGIGLGEMGGIWDGISFTTREAGL</sequence>
<proteinExistence type="predicted"/>
<reference evidence="1" key="1">
    <citation type="journal article" date="2023" name="Mol. Phylogenet. Evol.">
        <title>Genome-scale phylogeny and comparative genomics of the fungal order Sordariales.</title>
        <authorList>
            <person name="Hensen N."/>
            <person name="Bonometti L."/>
            <person name="Westerberg I."/>
            <person name="Brannstrom I.O."/>
            <person name="Guillou S."/>
            <person name="Cros-Aarteil S."/>
            <person name="Calhoun S."/>
            <person name="Haridas S."/>
            <person name="Kuo A."/>
            <person name="Mondo S."/>
            <person name="Pangilinan J."/>
            <person name="Riley R."/>
            <person name="LaButti K."/>
            <person name="Andreopoulos B."/>
            <person name="Lipzen A."/>
            <person name="Chen C."/>
            <person name="Yan M."/>
            <person name="Daum C."/>
            <person name="Ng V."/>
            <person name="Clum A."/>
            <person name="Steindorff A."/>
            <person name="Ohm R.A."/>
            <person name="Martin F."/>
            <person name="Silar P."/>
            <person name="Natvig D.O."/>
            <person name="Lalanne C."/>
            <person name="Gautier V."/>
            <person name="Ament-Velasquez S.L."/>
            <person name="Kruys A."/>
            <person name="Hutchinson M.I."/>
            <person name="Powell A.J."/>
            <person name="Barry K."/>
            <person name="Miller A.N."/>
            <person name="Grigoriev I.V."/>
            <person name="Debuchy R."/>
            <person name="Gladieux P."/>
            <person name="Hiltunen Thoren M."/>
            <person name="Johannesson H."/>
        </authorList>
    </citation>
    <scope>NUCLEOTIDE SEQUENCE</scope>
    <source>
        <strain evidence="1">CBS 626.80</strain>
    </source>
</reference>